<dbReference type="EMBL" id="BAAAQK010000009">
    <property type="protein sequence ID" value="GAA1851584.1"/>
    <property type="molecule type" value="Genomic_DNA"/>
</dbReference>
<protein>
    <recommendedName>
        <fullName evidence="4">Hydantoin racemase</fullName>
    </recommendedName>
</protein>
<name>A0ABN2N3Z6_9PSEU</name>
<accession>A0ABN2N3Z6</accession>
<dbReference type="InterPro" id="IPR052186">
    <property type="entry name" value="Hydantoin_racemase-like"/>
</dbReference>
<dbReference type="InterPro" id="IPR015942">
    <property type="entry name" value="Asp/Glu/hydantoin_racemase"/>
</dbReference>
<dbReference type="RefSeq" id="WP_344417780.1">
    <property type="nucleotide sequence ID" value="NZ_BAAAQK010000009.1"/>
</dbReference>
<dbReference type="InterPro" id="IPR053714">
    <property type="entry name" value="Iso_Racemase_Enz_sf"/>
</dbReference>
<proteinExistence type="inferred from homology"/>
<dbReference type="Gene3D" id="3.40.50.12500">
    <property type="match status" value="1"/>
</dbReference>
<evidence type="ECO:0000256" key="1">
    <source>
        <dbReference type="ARBA" id="ARBA00038414"/>
    </source>
</evidence>
<comment type="similarity">
    <text evidence="1">Belongs to the HyuE racemase family.</text>
</comment>
<evidence type="ECO:0000313" key="3">
    <source>
        <dbReference type="Proteomes" id="UP001500449"/>
    </source>
</evidence>
<sequence>MKIGIVHVTVEKGSEPYTELINQTFGAAKRDDTELMHRYVRHMRRATDTALAFPTLLNKVDVINEFLQLQADGADAVMVACSGDTGVGEARSLLDIPVVGPMEAAAGLAMGYGRRIGIVTVADNPWAGFMDQFMNDIGLGSRYVGLRQLRTPTMQVFTQGFTEPATVAKEIAECARELVEIGAESILVGSAGLSTFASYGGLTHLEDPVVPIFDVLVAGLKLAEVRAELKLKVGVPEVSRAGWTERYPDKDVARLAGQFGWYADPAS</sequence>
<reference evidence="2 3" key="1">
    <citation type="journal article" date="2019" name="Int. J. Syst. Evol. Microbiol.">
        <title>The Global Catalogue of Microorganisms (GCM) 10K type strain sequencing project: providing services to taxonomists for standard genome sequencing and annotation.</title>
        <authorList>
            <consortium name="The Broad Institute Genomics Platform"/>
            <consortium name="The Broad Institute Genome Sequencing Center for Infectious Disease"/>
            <person name="Wu L."/>
            <person name="Ma J."/>
        </authorList>
    </citation>
    <scope>NUCLEOTIDE SEQUENCE [LARGE SCALE GENOMIC DNA]</scope>
    <source>
        <strain evidence="2 3">JCM 16009</strain>
    </source>
</reference>
<dbReference type="Pfam" id="PF01177">
    <property type="entry name" value="Asp_Glu_race"/>
    <property type="match status" value="1"/>
</dbReference>
<evidence type="ECO:0000313" key="2">
    <source>
        <dbReference type="EMBL" id="GAA1851584.1"/>
    </source>
</evidence>
<organism evidence="2 3">
    <name type="scientific">Pseudonocardia ailaonensis</name>
    <dbReference type="NCBI Taxonomy" id="367279"/>
    <lineage>
        <taxon>Bacteria</taxon>
        <taxon>Bacillati</taxon>
        <taxon>Actinomycetota</taxon>
        <taxon>Actinomycetes</taxon>
        <taxon>Pseudonocardiales</taxon>
        <taxon>Pseudonocardiaceae</taxon>
        <taxon>Pseudonocardia</taxon>
    </lineage>
</organism>
<gene>
    <name evidence="2" type="ORF">GCM10009836_34470</name>
</gene>
<dbReference type="PANTHER" id="PTHR28047">
    <property type="entry name" value="PROTEIN DCG1"/>
    <property type="match status" value="1"/>
</dbReference>
<dbReference type="PANTHER" id="PTHR28047:SF5">
    <property type="entry name" value="PROTEIN DCG1"/>
    <property type="match status" value="1"/>
</dbReference>
<dbReference type="Proteomes" id="UP001500449">
    <property type="component" value="Unassembled WGS sequence"/>
</dbReference>
<comment type="caution">
    <text evidence="2">The sequence shown here is derived from an EMBL/GenBank/DDBJ whole genome shotgun (WGS) entry which is preliminary data.</text>
</comment>
<keyword evidence="3" id="KW-1185">Reference proteome</keyword>
<evidence type="ECO:0008006" key="4">
    <source>
        <dbReference type="Google" id="ProtNLM"/>
    </source>
</evidence>